<dbReference type="InterPro" id="IPR043031">
    <property type="entry name" value="Viral_ssDBP_head"/>
</dbReference>
<evidence type="ECO:0000256" key="3">
    <source>
        <dbReference type="ARBA" id="ARBA00023125"/>
    </source>
</evidence>
<protein>
    <submittedName>
        <fullName evidence="5">Single-stranded DNA-binding protein</fullName>
    </submittedName>
</protein>
<feature type="compositionally biased region" description="Polar residues" evidence="4">
    <location>
        <begin position="303"/>
        <end position="312"/>
    </location>
</feature>
<keyword evidence="2" id="KW-0235">DNA replication</keyword>
<dbReference type="Gene3D" id="1.10.150.560">
    <property type="match status" value="1"/>
</dbReference>
<dbReference type="Gene3D" id="1.20.190.40">
    <property type="entry name" value="Viral ssDNA binding protein, head domain"/>
    <property type="match status" value="2"/>
</dbReference>
<evidence type="ECO:0000313" key="5">
    <source>
        <dbReference type="EMBL" id="SCO83544.1"/>
    </source>
</evidence>
<dbReference type="GO" id="GO:0003697">
    <property type="term" value="F:single-stranded DNA binding"/>
    <property type="evidence" value="ECO:0007669"/>
    <property type="project" value="InterPro"/>
</dbReference>
<dbReference type="GO" id="GO:0042025">
    <property type="term" value="C:host cell nucleus"/>
    <property type="evidence" value="ECO:0007669"/>
    <property type="project" value="InterPro"/>
</dbReference>
<evidence type="ECO:0000256" key="1">
    <source>
        <dbReference type="ARBA" id="ARBA00022562"/>
    </source>
</evidence>
<feature type="compositionally biased region" description="Polar residues" evidence="4">
    <location>
        <begin position="743"/>
        <end position="755"/>
    </location>
</feature>
<dbReference type="GeneID" id="30902380"/>
<gene>
    <name evidence="5" type="primary">UL29</name>
</gene>
<feature type="region of interest" description="Disordered" evidence="4">
    <location>
        <begin position="286"/>
        <end position="312"/>
    </location>
</feature>
<reference evidence="5" key="1">
    <citation type="submission" date="2016-08" db="EMBL/GenBank/DDBJ databases">
        <authorList>
            <person name="Seilhamer J.J."/>
        </authorList>
    </citation>
    <scope>NUCLEOTIDE SEQUENCE [LARGE SCALE GENOMIC DNA]</scope>
    <source>
        <strain evidence="5">Lib01004</strain>
    </source>
</reference>
<dbReference type="InterPro" id="IPR000635">
    <property type="entry name" value="Viral_ssDNA-bd"/>
</dbReference>
<dbReference type="HAMAP" id="MF_04007">
    <property type="entry name" value="HSV_DNBI"/>
    <property type="match status" value="1"/>
</dbReference>
<dbReference type="SUPFAM" id="SSF118208">
    <property type="entry name" value="Viral ssDNA binding protein"/>
    <property type="match status" value="1"/>
</dbReference>
<accession>A0A1R3T435</accession>
<name>A0A1R3T435_9ALPH</name>
<proteinExistence type="inferred from homology"/>
<sequence length="1208" mass="132391">MESATKTVPLSAGPAGYIYVRSVSSIDSTVLSLLSARSSDSDLVIAPLIGGLTVESGFSTNVAAISGVRTTGIGGAGITLKLSPTHFHPNVFIFHGGSCIEPSSAATKLTIACEAARKRFGFSEYERPPGNDIKETTGDDICCYAERSAADTVVYLVVTELFKEAVYLSNTFLHFGGAETVNINGHEAIRMPLYPVQMFMPDVNRIAQEPFNSKFRSIGEGFCYPTPFFNEKLCRLLHGYILGTAATSLRIRNLDAVARGACHLAFDDNHEGSVLPADVTFTAFDSGSSVTSSGRSRGGTRQDGATASKQSGSGFERRLASVMSADTALSVEALMNSAVYEEHLTDVTEWPMLSEAGDDSRIEALGAYMARLAGIVGAMFFSTNSALYMTEVEDSGAVDGKDGSGAQSFYRFYLFAAPYLADNPQVDRDGKPVPGSVNQTCPLPANGSGHEFTLDHLALTCGFCPQLLAKVLFYLERCDGGCLTSRQEMDAVKYVANSIDSDTQCKLCNKKTRATCANTTLYRLRQRLPKFGVPFRSPMGVFGAMNSNYSDCDPLGNYAAFSALRKSDGEASRSVMQDTYRVASERVTAELEKMHIINRADPSSAAGLETLIHDHSSFKSTVMNIKSIIERETEMLMRNLVETRDYKIRDGLADANHTLSLSLEPYSTGLCPVLSFMSRRTNLTVIQDMVLSQCSCVFYCQQIEAKNFRTQFQPVLRRKFMDMLNGGFMTSRTVTITLADTNVTAPDPTRSQTEPPSKEGDGDLARVSLEVLRELKIKNRVVFSAYNGGTMSEAARARVAGLVDAYQRPERRPDILCGALGFLLKQFHHVLFPNGKPPGIKNPNPQWFWTMLQRNQMPAKLLSKEDMELISFIKKFSDDYGMMNFINVIPCSVSDLAQFYMANLILKYCDHKHFYINSLTALIASARKPRDPSSVIQWIDKPICDGSEVEKAAQDVLDTIHLKPDKWASSFSTSNAVRTSMSSKPVVVLGLSISKYNGIAGGSRVFQAGNWSGLTGGKNVCPLLSFDRTRRFILACPRVGFVSKTNTFGSTTREGTLIDQVRSAMSGTLMPHISVFATVLRILGQRTQCLEHEDWFMLTEDEYLASLLCEMNAKTSESECGWSVEAGLELAKRMETTDVSEQTCSGDVTFDFNTCCDDSSQAANTVPQDQVQLSTTSGIGQRRQRQDDVLFDMGPVPEKRPAITLDML</sequence>
<dbReference type="RefSeq" id="YP_009342374.1">
    <property type="nucleotide sequence ID" value="NC_033464.1"/>
</dbReference>
<dbReference type="GO" id="GO:0006260">
    <property type="term" value="P:DNA replication"/>
    <property type="evidence" value="ECO:0007669"/>
    <property type="project" value="UniProtKB-KW"/>
</dbReference>
<keyword evidence="3 5" id="KW-0238">DNA-binding</keyword>
<keyword evidence="6" id="KW-1185">Reference proteome</keyword>
<dbReference type="KEGG" id="vg:30902380"/>
<dbReference type="EMBL" id="LT608135">
    <property type="protein sequence ID" value="SCO83544.1"/>
    <property type="molecule type" value="Genomic_DNA"/>
</dbReference>
<feature type="region of interest" description="Disordered" evidence="4">
    <location>
        <begin position="743"/>
        <end position="763"/>
    </location>
</feature>
<evidence type="ECO:0000256" key="2">
    <source>
        <dbReference type="ARBA" id="ARBA00022705"/>
    </source>
</evidence>
<feature type="compositionally biased region" description="Low complexity" evidence="4">
    <location>
        <begin position="286"/>
        <end position="295"/>
    </location>
</feature>
<organism evidence="5">
    <name type="scientific">Spheniscid alphaherpesvirus 1</name>
    <dbReference type="NCBI Taxonomy" id="2560777"/>
    <lineage>
        <taxon>Viruses</taxon>
        <taxon>Duplodnaviria</taxon>
        <taxon>Heunggongvirae</taxon>
        <taxon>Peploviricota</taxon>
        <taxon>Herviviricetes</taxon>
        <taxon>Herpesvirales</taxon>
        <taxon>Orthoherpesviridae</taxon>
        <taxon>Alphaherpesvirinae</taxon>
        <taxon>Mardivirus</taxon>
        <taxon>Mardivirus spheniscidalpha1</taxon>
    </lineage>
</organism>
<dbReference type="InterPro" id="IPR035989">
    <property type="entry name" value="DBP_sf"/>
</dbReference>
<keyword evidence="1" id="KW-1048">Host nucleus</keyword>
<dbReference type="Pfam" id="PF00747">
    <property type="entry name" value="Viral_DNA_bp"/>
    <property type="match status" value="1"/>
</dbReference>
<evidence type="ECO:0000256" key="4">
    <source>
        <dbReference type="SAM" id="MobiDB-lite"/>
    </source>
</evidence>
<evidence type="ECO:0000313" key="6">
    <source>
        <dbReference type="Proteomes" id="UP000203542"/>
    </source>
</evidence>
<dbReference type="Proteomes" id="UP000203542">
    <property type="component" value="Segment"/>
</dbReference>